<dbReference type="Proteomes" id="UP001439008">
    <property type="component" value="Unassembled WGS sequence"/>
</dbReference>
<evidence type="ECO:0000313" key="2">
    <source>
        <dbReference type="Proteomes" id="UP001439008"/>
    </source>
</evidence>
<proteinExistence type="predicted"/>
<comment type="caution">
    <text evidence="1">The sequence shown here is derived from an EMBL/GenBank/DDBJ whole genome shotgun (WGS) entry which is preliminary data.</text>
</comment>
<name>A0ABV2AUI6_9EUKA</name>
<reference evidence="1 2" key="1">
    <citation type="journal article" date="2024" name="BMC Biol.">
        <title>Comparative genomics of Ascetosporea gives new insight into the evolutionary basis for animal parasitism in Rhizaria.</title>
        <authorList>
            <person name="Hiltunen Thoren M."/>
            <person name="Onut-Brannstrom I."/>
            <person name="Alfjorden A."/>
            <person name="Peckova H."/>
            <person name="Swords F."/>
            <person name="Hooper C."/>
            <person name="Holzer A.S."/>
            <person name="Bass D."/>
            <person name="Burki F."/>
        </authorList>
    </citation>
    <scope>NUCLEOTIDE SEQUENCE [LARGE SCALE GENOMIC DNA]</scope>
    <source>
        <strain evidence="1">20-A016</strain>
    </source>
</reference>
<keyword evidence="2" id="KW-1185">Reference proteome</keyword>
<protein>
    <submittedName>
        <fullName evidence="1">Uncharacterized protein</fullName>
    </submittedName>
</protein>
<dbReference type="EMBL" id="JBDODL010005640">
    <property type="protein sequence ID" value="MES1923329.1"/>
    <property type="molecule type" value="Genomic_DNA"/>
</dbReference>
<organism evidence="1 2">
    <name type="scientific">Bonamia ostreae</name>
    <dbReference type="NCBI Taxonomy" id="126728"/>
    <lineage>
        <taxon>Eukaryota</taxon>
        <taxon>Sar</taxon>
        <taxon>Rhizaria</taxon>
        <taxon>Endomyxa</taxon>
        <taxon>Ascetosporea</taxon>
        <taxon>Haplosporida</taxon>
        <taxon>Bonamia</taxon>
    </lineage>
</organism>
<evidence type="ECO:0000313" key="1">
    <source>
        <dbReference type="EMBL" id="MES1923329.1"/>
    </source>
</evidence>
<sequence length="101" mass="11143">MTPSISIFAIRTDPNDVDVSEERGSLFQNSCSNLLNRMYTSSSGGSNRGFSVYNENPFSVILESAPLPILKYHLRFYTFCIISRTTTVLAAACLHGNTVNT</sequence>
<accession>A0ABV2AUI6</accession>
<gene>
    <name evidence="1" type="ORF">MHBO_004886</name>
</gene>